<protein>
    <submittedName>
        <fullName evidence="1">Uncharacterized protein</fullName>
    </submittedName>
</protein>
<reference evidence="1 2" key="1">
    <citation type="submission" date="2019-03" db="EMBL/GenBank/DDBJ databases">
        <title>Draft Genome Sequence of Duganella callidus sp. nov., a Novel Duganella Species Isolated from Cultivated Soil.</title>
        <authorList>
            <person name="Raths R."/>
            <person name="Peta V."/>
            <person name="Bucking H."/>
        </authorList>
    </citation>
    <scope>NUCLEOTIDE SEQUENCE [LARGE SCALE GENOMIC DNA]</scope>
    <source>
        <strain evidence="1 2">DN04</strain>
    </source>
</reference>
<evidence type="ECO:0000313" key="1">
    <source>
        <dbReference type="EMBL" id="TFW27003.1"/>
    </source>
</evidence>
<evidence type="ECO:0000313" key="2">
    <source>
        <dbReference type="Proteomes" id="UP000297729"/>
    </source>
</evidence>
<dbReference type="AlphaFoldDB" id="A0A4Y9SQU3"/>
<organism evidence="1 2">
    <name type="scientific">Duganella callida</name>
    <dbReference type="NCBI Taxonomy" id="2561932"/>
    <lineage>
        <taxon>Bacteria</taxon>
        <taxon>Pseudomonadati</taxon>
        <taxon>Pseudomonadota</taxon>
        <taxon>Betaproteobacteria</taxon>
        <taxon>Burkholderiales</taxon>
        <taxon>Oxalobacteraceae</taxon>
        <taxon>Telluria group</taxon>
        <taxon>Duganella</taxon>
    </lineage>
</organism>
<dbReference type="RefSeq" id="WP_135201054.1">
    <property type="nucleotide sequence ID" value="NZ_SPVG01000075.1"/>
</dbReference>
<accession>A0A4Y9SQU3</accession>
<name>A0A4Y9SQU3_9BURK</name>
<dbReference type="Proteomes" id="UP000297729">
    <property type="component" value="Unassembled WGS sequence"/>
</dbReference>
<keyword evidence="2" id="KW-1185">Reference proteome</keyword>
<proteinExistence type="predicted"/>
<gene>
    <name evidence="1" type="ORF">E4L98_08070</name>
</gene>
<comment type="caution">
    <text evidence="1">The sequence shown here is derived from an EMBL/GenBank/DDBJ whole genome shotgun (WGS) entry which is preliminary data.</text>
</comment>
<dbReference type="EMBL" id="SPVG01000075">
    <property type="protein sequence ID" value="TFW27003.1"/>
    <property type="molecule type" value="Genomic_DNA"/>
</dbReference>
<dbReference type="OrthoDB" id="9154477at2"/>
<sequence>MTEEEFIKTVDCRFPYDDEVHASELIELGSAISPNAAFMVLHEICRPPRSSQVVGSRVNELLAEWTAAVHHPLVQEVLPVARAMTQNREISTVEAIRVMKSIAPYRNQFSALSIAYFACDDLTGEGEAEYRSVIDEWDNFGALTA</sequence>